<reference evidence="2" key="1">
    <citation type="submission" date="2021-09" db="EMBL/GenBank/DDBJ databases">
        <title>The genome of Mauremys mutica provides insights into the evolution of semi-aquatic lifestyle.</title>
        <authorList>
            <person name="Gong S."/>
            <person name="Gao Y."/>
        </authorList>
    </citation>
    <scope>NUCLEOTIDE SEQUENCE</scope>
    <source>
        <strain evidence="2">MM-2020</strain>
        <tissue evidence="2">Muscle</tissue>
    </source>
</reference>
<organism evidence="2 3">
    <name type="scientific">Mauremys mutica</name>
    <name type="common">yellowpond turtle</name>
    <dbReference type="NCBI Taxonomy" id="74926"/>
    <lineage>
        <taxon>Eukaryota</taxon>
        <taxon>Metazoa</taxon>
        <taxon>Chordata</taxon>
        <taxon>Craniata</taxon>
        <taxon>Vertebrata</taxon>
        <taxon>Euteleostomi</taxon>
        <taxon>Archelosauria</taxon>
        <taxon>Testudinata</taxon>
        <taxon>Testudines</taxon>
        <taxon>Cryptodira</taxon>
        <taxon>Durocryptodira</taxon>
        <taxon>Testudinoidea</taxon>
        <taxon>Geoemydidae</taxon>
        <taxon>Geoemydinae</taxon>
        <taxon>Mauremys</taxon>
    </lineage>
</organism>
<proteinExistence type="predicted"/>
<accession>A0A9D4ATH5</accession>
<name>A0A9D4ATH5_9SAUR</name>
<feature type="region of interest" description="Disordered" evidence="1">
    <location>
        <begin position="118"/>
        <end position="141"/>
    </location>
</feature>
<protein>
    <submittedName>
        <fullName evidence="2">Uncharacterized protein</fullName>
    </submittedName>
</protein>
<sequence>MSHLPAGHIFGGKTLCLSGLRHPHPSPAPEPTHTPCSLESSCGVPPSPDTSTFYCPGIQREKQPDAGSWACMEFPSCCLLSSGCAGNRSCLQPSSSLFPSTVSYICQLESRALLDPVAPSGGQQRYSTNSVGENGKFCSEH</sequence>
<comment type="caution">
    <text evidence="2">The sequence shown here is derived from an EMBL/GenBank/DDBJ whole genome shotgun (WGS) entry which is preliminary data.</text>
</comment>
<dbReference type="EMBL" id="JAHDVG010000484">
    <property type="protein sequence ID" value="KAH1170218.1"/>
    <property type="molecule type" value="Genomic_DNA"/>
</dbReference>
<keyword evidence="3" id="KW-1185">Reference proteome</keyword>
<evidence type="ECO:0000256" key="1">
    <source>
        <dbReference type="SAM" id="MobiDB-lite"/>
    </source>
</evidence>
<dbReference type="Proteomes" id="UP000827986">
    <property type="component" value="Unassembled WGS sequence"/>
</dbReference>
<evidence type="ECO:0000313" key="3">
    <source>
        <dbReference type="Proteomes" id="UP000827986"/>
    </source>
</evidence>
<feature type="compositionally biased region" description="Polar residues" evidence="1">
    <location>
        <begin position="121"/>
        <end position="132"/>
    </location>
</feature>
<gene>
    <name evidence="2" type="ORF">KIL84_001203</name>
</gene>
<dbReference type="AlphaFoldDB" id="A0A9D4ATH5"/>
<evidence type="ECO:0000313" key="2">
    <source>
        <dbReference type="EMBL" id="KAH1170218.1"/>
    </source>
</evidence>